<sequence>MKILQTEIYKICTRKILYLGLFAGLLFLGFYFWTGVLGGEYVYEDGICYRRMEAIEKNLETAKNYEGPLTRQKAEDIIAAFGWTEYADSLQTDPKTGDTKKGYYENACNRFVTEYLSTRRWGAEFPALVRAQDVPEISALMDGGLEYAYGDVWGSDFLEMHMMARLILAVLTVIAAAPVFSEEYALGTANVLMTTAYGRGKNAVCKAGAVLGLTGILYLAVSGALFAVFAGVYGTEGLRASGELVFPDLYYMGASRGAAGGLLLRYFLAGFLANMGTGGITLFISSRCRQTFQSLLWSLFFYVLPLIMYSIIFTMLGPSRIVILFRGIIGSLTLFMPMAELSSASAVFRWSEYGIVAIVTIFCVVKGCRRYSRYQIT</sequence>
<keyword evidence="1" id="KW-0812">Transmembrane</keyword>
<dbReference type="PANTHER" id="PTHR37305:SF1">
    <property type="entry name" value="MEMBRANE PROTEIN"/>
    <property type="match status" value="1"/>
</dbReference>
<evidence type="ECO:0000313" key="3">
    <source>
        <dbReference type="Proteomes" id="UP000184245"/>
    </source>
</evidence>
<feature type="transmembrane region" description="Helical" evidence="1">
    <location>
        <begin position="207"/>
        <end position="233"/>
    </location>
</feature>
<protein>
    <submittedName>
        <fullName evidence="2">ABC-2 family transporter protein</fullName>
    </submittedName>
</protein>
<dbReference type="RefSeq" id="WP_072851540.1">
    <property type="nucleotide sequence ID" value="NZ_FQVI01000010.1"/>
</dbReference>
<gene>
    <name evidence="2" type="ORF">SAMN02745158_02160</name>
</gene>
<organism evidence="2 3">
    <name type="scientific">Lactonifactor longoviformis DSM 17459</name>
    <dbReference type="NCBI Taxonomy" id="1122155"/>
    <lineage>
        <taxon>Bacteria</taxon>
        <taxon>Bacillati</taxon>
        <taxon>Bacillota</taxon>
        <taxon>Clostridia</taxon>
        <taxon>Eubacteriales</taxon>
        <taxon>Clostridiaceae</taxon>
        <taxon>Lactonifactor</taxon>
    </lineage>
</organism>
<dbReference type="STRING" id="1122155.SAMN02745158_02160"/>
<name>A0A1M4XZ06_9CLOT</name>
<dbReference type="OrthoDB" id="2063767at2"/>
<keyword evidence="1" id="KW-1133">Transmembrane helix</keyword>
<dbReference type="EMBL" id="FQVI01000010">
    <property type="protein sequence ID" value="SHE98797.1"/>
    <property type="molecule type" value="Genomic_DNA"/>
</dbReference>
<feature type="transmembrane region" description="Helical" evidence="1">
    <location>
        <begin position="16"/>
        <end position="43"/>
    </location>
</feature>
<reference evidence="2 3" key="1">
    <citation type="submission" date="2016-11" db="EMBL/GenBank/DDBJ databases">
        <authorList>
            <person name="Jaros S."/>
            <person name="Januszkiewicz K."/>
            <person name="Wedrychowicz H."/>
        </authorList>
    </citation>
    <scope>NUCLEOTIDE SEQUENCE [LARGE SCALE GENOMIC DNA]</scope>
    <source>
        <strain evidence="2 3">DSM 17459</strain>
    </source>
</reference>
<dbReference type="PANTHER" id="PTHR37305">
    <property type="entry name" value="INTEGRAL MEMBRANE PROTEIN-RELATED"/>
    <property type="match status" value="1"/>
</dbReference>
<feature type="transmembrane region" description="Helical" evidence="1">
    <location>
        <begin position="296"/>
        <end position="316"/>
    </location>
</feature>
<accession>A0A1M4XZ06</accession>
<keyword evidence="1" id="KW-0472">Membrane</keyword>
<feature type="transmembrane region" description="Helical" evidence="1">
    <location>
        <begin position="166"/>
        <end position="187"/>
    </location>
</feature>
<feature type="transmembrane region" description="Helical" evidence="1">
    <location>
        <begin position="347"/>
        <end position="365"/>
    </location>
</feature>
<keyword evidence="3" id="KW-1185">Reference proteome</keyword>
<dbReference type="AlphaFoldDB" id="A0A1M4XZ06"/>
<evidence type="ECO:0000256" key="1">
    <source>
        <dbReference type="SAM" id="Phobius"/>
    </source>
</evidence>
<proteinExistence type="predicted"/>
<evidence type="ECO:0000313" key="2">
    <source>
        <dbReference type="EMBL" id="SHE98797.1"/>
    </source>
</evidence>
<feature type="transmembrane region" description="Helical" evidence="1">
    <location>
        <begin position="262"/>
        <end position="284"/>
    </location>
</feature>
<dbReference type="Proteomes" id="UP000184245">
    <property type="component" value="Unassembled WGS sequence"/>
</dbReference>